<proteinExistence type="predicted"/>
<dbReference type="Gene3D" id="1.50.10.130">
    <property type="entry name" value="Terpene synthase, N-terminal domain"/>
    <property type="match status" value="1"/>
</dbReference>
<feature type="domain" description="Terpene synthase metal-binding" evidence="5">
    <location>
        <begin position="104"/>
        <end position="174"/>
    </location>
</feature>
<dbReference type="EnsemblPlants" id="QL05p077779:mrna">
    <property type="protein sequence ID" value="QL05p077779:mrna"/>
    <property type="gene ID" value="QL05p077779"/>
</dbReference>
<evidence type="ECO:0000313" key="6">
    <source>
        <dbReference type="EnsemblPlants" id="QL05p077779:mrna"/>
    </source>
</evidence>
<evidence type="ECO:0000313" key="7">
    <source>
        <dbReference type="Proteomes" id="UP000594261"/>
    </source>
</evidence>
<dbReference type="Gene3D" id="1.10.600.10">
    <property type="entry name" value="Farnesyl Diphosphate Synthase"/>
    <property type="match status" value="1"/>
</dbReference>
<evidence type="ECO:0000256" key="1">
    <source>
        <dbReference type="ARBA" id="ARBA00001946"/>
    </source>
</evidence>
<dbReference type="InterPro" id="IPR005630">
    <property type="entry name" value="Terpene_synthase_metal-bd"/>
</dbReference>
<reference evidence="6" key="2">
    <citation type="submission" date="2021-01" db="UniProtKB">
        <authorList>
            <consortium name="EnsemblPlants"/>
        </authorList>
    </citation>
    <scope>IDENTIFICATION</scope>
</reference>
<dbReference type="PANTHER" id="PTHR31225:SF0">
    <property type="entry name" value="S-(+)-LINALOOL SYNTHASE, CHLOROPLASTIC"/>
    <property type="match status" value="1"/>
</dbReference>
<sequence length="174" mass="20658">MELYEASEVNVEEEDILDEAKVFGCHLLEAEVKNLDHQRARLILNRMEHPYHKSLPRFLAMGFQENLEGTKDWIKHLQELAKMDLKIVQSIHQQELLQILRWWKGLGLAKELKFVRNQPLKWYMWTVACLTDPSLKYQRVELTKPVALVYVIDDMFDVYGKLDELTLFTETVKR</sequence>
<reference evidence="6 7" key="1">
    <citation type="journal article" date="2016" name="G3 (Bethesda)">
        <title>First Draft Assembly and Annotation of the Genome of a California Endemic Oak Quercus lobata Nee (Fagaceae).</title>
        <authorList>
            <person name="Sork V.L."/>
            <person name="Fitz-Gibbon S.T."/>
            <person name="Puiu D."/>
            <person name="Crepeau M."/>
            <person name="Gugger P.F."/>
            <person name="Sherman R."/>
            <person name="Stevens K."/>
            <person name="Langley C.H."/>
            <person name="Pellegrini M."/>
            <person name="Salzberg S.L."/>
        </authorList>
    </citation>
    <scope>NUCLEOTIDE SEQUENCE [LARGE SCALE GENOMIC DNA]</scope>
    <source>
        <strain evidence="6 7">cv. SW786</strain>
    </source>
</reference>
<keyword evidence="2" id="KW-0479">Metal-binding</keyword>
<evidence type="ECO:0000256" key="3">
    <source>
        <dbReference type="ARBA" id="ARBA00022842"/>
    </source>
</evidence>
<dbReference type="OMA" id="WWRNTEL"/>
<evidence type="ECO:0000259" key="5">
    <source>
        <dbReference type="Pfam" id="PF03936"/>
    </source>
</evidence>
<dbReference type="Proteomes" id="UP000594261">
    <property type="component" value="Chromosome 5"/>
</dbReference>
<dbReference type="SUPFAM" id="SSF48576">
    <property type="entry name" value="Terpenoid synthases"/>
    <property type="match status" value="1"/>
</dbReference>
<dbReference type="InParanoid" id="A0A7N2R5M3"/>
<dbReference type="InterPro" id="IPR008930">
    <property type="entry name" value="Terpenoid_cyclase/PrenylTrfase"/>
</dbReference>
<accession>A0A7N2R5M3</accession>
<dbReference type="InterPro" id="IPR050148">
    <property type="entry name" value="Terpene_synthase-like"/>
</dbReference>
<keyword evidence="3" id="KW-0460">Magnesium</keyword>
<dbReference type="EMBL" id="LRBV02000005">
    <property type="status" value="NOT_ANNOTATED_CDS"/>
    <property type="molecule type" value="Genomic_DNA"/>
</dbReference>
<dbReference type="InterPro" id="IPR036965">
    <property type="entry name" value="Terpene_synth_N_sf"/>
</dbReference>
<dbReference type="SUPFAM" id="SSF48239">
    <property type="entry name" value="Terpenoid cyclases/Protein prenyltransferases"/>
    <property type="match status" value="1"/>
</dbReference>
<name>A0A7N2R5M3_QUELO</name>
<evidence type="ECO:0000256" key="4">
    <source>
        <dbReference type="ARBA" id="ARBA00023239"/>
    </source>
</evidence>
<protein>
    <recommendedName>
        <fullName evidence="5">Terpene synthase metal-binding domain-containing protein</fullName>
    </recommendedName>
</protein>
<evidence type="ECO:0000256" key="2">
    <source>
        <dbReference type="ARBA" id="ARBA00022723"/>
    </source>
</evidence>
<keyword evidence="7" id="KW-1185">Reference proteome</keyword>
<dbReference type="Gramene" id="QL05p077779:mrna">
    <property type="protein sequence ID" value="QL05p077779:mrna"/>
    <property type="gene ID" value="QL05p077779"/>
</dbReference>
<dbReference type="AlphaFoldDB" id="A0A7N2R5M3"/>
<dbReference type="PANTHER" id="PTHR31225">
    <property type="entry name" value="OS04G0344100 PROTEIN-RELATED"/>
    <property type="match status" value="1"/>
</dbReference>
<dbReference type="GO" id="GO:0000287">
    <property type="term" value="F:magnesium ion binding"/>
    <property type="evidence" value="ECO:0007669"/>
    <property type="project" value="InterPro"/>
</dbReference>
<keyword evidence="4" id="KW-0456">Lyase</keyword>
<dbReference type="GO" id="GO:0010333">
    <property type="term" value="F:terpene synthase activity"/>
    <property type="evidence" value="ECO:0007669"/>
    <property type="project" value="InterPro"/>
</dbReference>
<comment type="cofactor">
    <cofactor evidence="1">
        <name>Mg(2+)</name>
        <dbReference type="ChEBI" id="CHEBI:18420"/>
    </cofactor>
</comment>
<dbReference type="Pfam" id="PF03936">
    <property type="entry name" value="Terpene_synth_C"/>
    <property type="match status" value="1"/>
</dbReference>
<organism evidence="6 7">
    <name type="scientific">Quercus lobata</name>
    <name type="common">Valley oak</name>
    <dbReference type="NCBI Taxonomy" id="97700"/>
    <lineage>
        <taxon>Eukaryota</taxon>
        <taxon>Viridiplantae</taxon>
        <taxon>Streptophyta</taxon>
        <taxon>Embryophyta</taxon>
        <taxon>Tracheophyta</taxon>
        <taxon>Spermatophyta</taxon>
        <taxon>Magnoliopsida</taxon>
        <taxon>eudicotyledons</taxon>
        <taxon>Gunneridae</taxon>
        <taxon>Pentapetalae</taxon>
        <taxon>rosids</taxon>
        <taxon>fabids</taxon>
        <taxon>Fagales</taxon>
        <taxon>Fagaceae</taxon>
        <taxon>Quercus</taxon>
    </lineage>
</organism>
<dbReference type="InterPro" id="IPR008949">
    <property type="entry name" value="Isoprenoid_synthase_dom_sf"/>
</dbReference>
<dbReference type="GO" id="GO:0016114">
    <property type="term" value="P:terpenoid biosynthetic process"/>
    <property type="evidence" value="ECO:0007669"/>
    <property type="project" value="InterPro"/>
</dbReference>